<dbReference type="SUPFAM" id="SSF53098">
    <property type="entry name" value="Ribonuclease H-like"/>
    <property type="match status" value="1"/>
</dbReference>
<evidence type="ECO:0000313" key="2">
    <source>
        <dbReference type="RefSeq" id="XP_038987966.1"/>
    </source>
</evidence>
<keyword evidence="1" id="KW-1185">Reference proteome</keyword>
<dbReference type="InterPro" id="IPR012337">
    <property type="entry name" value="RNaseH-like_sf"/>
</dbReference>
<dbReference type="RefSeq" id="XP_038987966.1">
    <property type="nucleotide sequence ID" value="XM_039132038.1"/>
</dbReference>
<name>A0A8B9AMJ2_PHODC</name>
<dbReference type="Proteomes" id="UP000228380">
    <property type="component" value="Chromosome 11"/>
</dbReference>
<dbReference type="GeneID" id="120112497"/>
<dbReference type="AlphaFoldDB" id="A0A8B9AMJ2"/>
<accession>A0A8B9AMJ2</accession>
<dbReference type="KEGG" id="pda:120112497"/>
<evidence type="ECO:0000313" key="1">
    <source>
        <dbReference type="Proteomes" id="UP000228380"/>
    </source>
</evidence>
<gene>
    <name evidence="2" type="primary">LOC120112497</name>
</gene>
<dbReference type="OrthoDB" id="688695at2759"/>
<organism evidence="1 2">
    <name type="scientific">Phoenix dactylifera</name>
    <name type="common">Date palm</name>
    <dbReference type="NCBI Taxonomy" id="42345"/>
    <lineage>
        <taxon>Eukaryota</taxon>
        <taxon>Viridiplantae</taxon>
        <taxon>Streptophyta</taxon>
        <taxon>Embryophyta</taxon>
        <taxon>Tracheophyta</taxon>
        <taxon>Spermatophyta</taxon>
        <taxon>Magnoliopsida</taxon>
        <taxon>Liliopsida</taxon>
        <taxon>Arecaceae</taxon>
        <taxon>Coryphoideae</taxon>
        <taxon>Phoeniceae</taxon>
        <taxon>Phoenix</taxon>
    </lineage>
</organism>
<sequence>MEDLVSRQSFWQRANAIVKAIKPLYEVLRAMDSERDPQMGVLYHMMEKAKAQIMEADVAHAQEYIDIIERRWGAQMGRKLHLAAYYLNPRFQHENGIGMDDELFHALRNVIYKMEPDPEVVASCIEEITTTSFFPQTKLFREGSHSFGQRLAVVSKTTMNPGTIQICKTPLHLNYLQL</sequence>
<protein>
    <submittedName>
        <fullName evidence="2">Uncharacterized protein LOC120112497</fullName>
    </submittedName>
</protein>
<reference evidence="2" key="2">
    <citation type="submission" date="2025-08" db="UniProtKB">
        <authorList>
            <consortium name="RefSeq"/>
        </authorList>
    </citation>
    <scope>IDENTIFICATION</scope>
    <source>
        <tissue evidence="2">Young leaves</tissue>
    </source>
</reference>
<proteinExistence type="predicted"/>
<reference evidence="1" key="1">
    <citation type="journal article" date="2019" name="Nat. Commun.">
        <title>Genome-wide association mapping of date palm fruit traits.</title>
        <authorList>
            <person name="Hazzouri K.M."/>
            <person name="Gros-Balthazard M."/>
            <person name="Flowers J.M."/>
            <person name="Copetti D."/>
            <person name="Lemansour A."/>
            <person name="Lebrun M."/>
            <person name="Masmoudi K."/>
            <person name="Ferrand S."/>
            <person name="Dhar M.I."/>
            <person name="Fresquez Z.A."/>
            <person name="Rosas U."/>
            <person name="Zhang J."/>
            <person name="Talag J."/>
            <person name="Lee S."/>
            <person name="Kudrna D."/>
            <person name="Powell R.F."/>
            <person name="Leitch I.J."/>
            <person name="Krueger R.R."/>
            <person name="Wing R.A."/>
            <person name="Amiri K.M.A."/>
            <person name="Purugganan M.D."/>
        </authorList>
    </citation>
    <scope>NUCLEOTIDE SEQUENCE [LARGE SCALE GENOMIC DNA]</scope>
    <source>
        <strain evidence="1">cv. Khalas</strain>
    </source>
</reference>